<dbReference type="Pfam" id="PF00970">
    <property type="entry name" value="FAD_binding_6"/>
    <property type="match status" value="1"/>
</dbReference>
<name>A0AAN7LPQ5_TRANT</name>
<gene>
    <name evidence="7" type="ORF">SAY86_001904</name>
</gene>
<reference evidence="7 8" key="1">
    <citation type="journal article" date="2023" name="Hortic Res">
        <title>Pangenome of water caltrop reveals structural variations and asymmetric subgenome divergence after allopolyploidization.</title>
        <authorList>
            <person name="Zhang X."/>
            <person name="Chen Y."/>
            <person name="Wang L."/>
            <person name="Yuan Y."/>
            <person name="Fang M."/>
            <person name="Shi L."/>
            <person name="Lu R."/>
            <person name="Comes H.P."/>
            <person name="Ma Y."/>
            <person name="Chen Y."/>
            <person name="Huang G."/>
            <person name="Zhou Y."/>
            <person name="Zheng Z."/>
            <person name="Qiu Y."/>
        </authorList>
    </citation>
    <scope>NUCLEOTIDE SEQUENCE [LARGE SCALE GENOMIC DNA]</scope>
    <source>
        <strain evidence="7">F231</strain>
    </source>
</reference>
<keyword evidence="8" id="KW-1185">Reference proteome</keyword>
<dbReference type="PANTHER" id="PTHR19370">
    <property type="entry name" value="NADH-CYTOCHROME B5 REDUCTASE"/>
    <property type="match status" value="1"/>
</dbReference>
<evidence type="ECO:0000313" key="7">
    <source>
        <dbReference type="EMBL" id="KAK4785215.1"/>
    </source>
</evidence>
<keyword evidence="2" id="KW-0285">Flavoprotein</keyword>
<evidence type="ECO:0000313" key="8">
    <source>
        <dbReference type="Proteomes" id="UP001346149"/>
    </source>
</evidence>
<feature type="transmembrane region" description="Helical" evidence="5">
    <location>
        <begin position="71"/>
        <end position="91"/>
    </location>
</feature>
<feature type="domain" description="Flavoprotein pyridine nucleotide cytochrome reductase-like FAD-binding" evidence="6">
    <location>
        <begin position="108"/>
        <end position="150"/>
    </location>
</feature>
<comment type="caution">
    <text evidence="7">The sequence shown here is derived from an EMBL/GenBank/DDBJ whole genome shotgun (WGS) entry which is preliminary data.</text>
</comment>
<keyword evidence="5" id="KW-0812">Transmembrane</keyword>
<dbReference type="SUPFAM" id="SSF63380">
    <property type="entry name" value="Riboflavin synthase domain-like"/>
    <property type="match status" value="1"/>
</dbReference>
<dbReference type="GO" id="GO:0004128">
    <property type="term" value="F:cytochrome-b5 reductase activity, acting on NAD(P)H"/>
    <property type="evidence" value="ECO:0007669"/>
    <property type="project" value="TreeGrafter"/>
</dbReference>
<sequence>MLWCSHCGRSCSSYVTDTSVSCGECGKILVDLTHRKKTSKRTNKEEILASSLAIENCSEDRNGFCAVSHRVEMSLAVALIAVGVGTAYYFYVHQKPKGCLDPENFKEFKLVKRTELSHNVAKFTFALPTPNSVLGLPIGQRMSCRFGTKANVCVGKFWMT</sequence>
<comment type="cofactor">
    <cofactor evidence="1">
        <name>FAD</name>
        <dbReference type="ChEBI" id="CHEBI:57692"/>
    </cofactor>
</comment>
<keyword evidence="4" id="KW-0560">Oxidoreductase</keyword>
<dbReference type="Proteomes" id="UP001346149">
    <property type="component" value="Unassembled WGS sequence"/>
</dbReference>
<evidence type="ECO:0000259" key="6">
    <source>
        <dbReference type="Pfam" id="PF00970"/>
    </source>
</evidence>
<keyword evidence="3" id="KW-0274">FAD</keyword>
<dbReference type="InterPro" id="IPR001834">
    <property type="entry name" value="CBR-like"/>
</dbReference>
<evidence type="ECO:0000256" key="5">
    <source>
        <dbReference type="SAM" id="Phobius"/>
    </source>
</evidence>
<dbReference type="GO" id="GO:0022900">
    <property type="term" value="P:electron transport chain"/>
    <property type="evidence" value="ECO:0007669"/>
    <property type="project" value="TreeGrafter"/>
</dbReference>
<dbReference type="Gene3D" id="2.40.30.10">
    <property type="entry name" value="Translation factors"/>
    <property type="match status" value="1"/>
</dbReference>
<evidence type="ECO:0000256" key="2">
    <source>
        <dbReference type="ARBA" id="ARBA00022630"/>
    </source>
</evidence>
<protein>
    <recommendedName>
        <fullName evidence="6">Flavoprotein pyridine nucleotide cytochrome reductase-like FAD-binding domain-containing protein</fullName>
    </recommendedName>
</protein>
<accession>A0AAN7LPQ5</accession>
<evidence type="ECO:0000256" key="1">
    <source>
        <dbReference type="ARBA" id="ARBA00001974"/>
    </source>
</evidence>
<keyword evidence="5" id="KW-1133">Transmembrane helix</keyword>
<keyword evidence="5" id="KW-0472">Membrane</keyword>
<dbReference type="EMBL" id="JAXQNO010000013">
    <property type="protein sequence ID" value="KAK4785215.1"/>
    <property type="molecule type" value="Genomic_DNA"/>
</dbReference>
<evidence type="ECO:0000256" key="3">
    <source>
        <dbReference type="ARBA" id="ARBA00022827"/>
    </source>
</evidence>
<dbReference type="AlphaFoldDB" id="A0AAN7LPQ5"/>
<dbReference type="InterPro" id="IPR008333">
    <property type="entry name" value="Cbr1-like_FAD-bd_dom"/>
</dbReference>
<evidence type="ECO:0000256" key="4">
    <source>
        <dbReference type="ARBA" id="ARBA00023002"/>
    </source>
</evidence>
<proteinExistence type="predicted"/>
<dbReference type="InterPro" id="IPR017938">
    <property type="entry name" value="Riboflavin_synthase-like_b-brl"/>
</dbReference>
<dbReference type="PANTHER" id="PTHR19370:SF204">
    <property type="entry name" value="NADH-CYTOCHROME B5 REDUCTASE"/>
    <property type="match status" value="1"/>
</dbReference>
<organism evidence="7 8">
    <name type="scientific">Trapa natans</name>
    <name type="common">Water chestnut</name>
    <dbReference type="NCBI Taxonomy" id="22666"/>
    <lineage>
        <taxon>Eukaryota</taxon>
        <taxon>Viridiplantae</taxon>
        <taxon>Streptophyta</taxon>
        <taxon>Embryophyta</taxon>
        <taxon>Tracheophyta</taxon>
        <taxon>Spermatophyta</taxon>
        <taxon>Magnoliopsida</taxon>
        <taxon>eudicotyledons</taxon>
        <taxon>Gunneridae</taxon>
        <taxon>Pentapetalae</taxon>
        <taxon>rosids</taxon>
        <taxon>malvids</taxon>
        <taxon>Myrtales</taxon>
        <taxon>Lythraceae</taxon>
        <taxon>Trapa</taxon>
    </lineage>
</organism>